<name>A0A165ETF1_9BASI</name>
<protein>
    <submittedName>
        <fullName evidence="2">Uncharacterized protein</fullName>
    </submittedName>
</protein>
<accession>A0A165ETF1</accession>
<dbReference type="STRING" id="1353952.A0A165ETF1"/>
<reference evidence="2 3" key="1">
    <citation type="journal article" date="2016" name="Mol. Biol. Evol.">
        <title>Comparative Genomics of Early-Diverging Mushroom-Forming Fungi Provides Insights into the Origins of Lignocellulose Decay Capabilities.</title>
        <authorList>
            <person name="Nagy L.G."/>
            <person name="Riley R."/>
            <person name="Tritt A."/>
            <person name="Adam C."/>
            <person name="Daum C."/>
            <person name="Floudas D."/>
            <person name="Sun H."/>
            <person name="Yadav J.S."/>
            <person name="Pangilinan J."/>
            <person name="Larsson K.H."/>
            <person name="Matsuura K."/>
            <person name="Barry K."/>
            <person name="Labutti K."/>
            <person name="Kuo R."/>
            <person name="Ohm R.A."/>
            <person name="Bhattacharya S.S."/>
            <person name="Shirouzu T."/>
            <person name="Yoshinaga Y."/>
            <person name="Martin F.M."/>
            <person name="Grigoriev I.V."/>
            <person name="Hibbett D.S."/>
        </authorList>
    </citation>
    <scope>NUCLEOTIDE SEQUENCE [LARGE SCALE GENOMIC DNA]</scope>
    <source>
        <strain evidence="2 3">HHB12733</strain>
    </source>
</reference>
<dbReference type="AlphaFoldDB" id="A0A165ETF1"/>
<dbReference type="InParanoid" id="A0A165ETF1"/>
<keyword evidence="3" id="KW-1185">Reference proteome</keyword>
<evidence type="ECO:0000313" key="3">
    <source>
        <dbReference type="Proteomes" id="UP000076842"/>
    </source>
</evidence>
<feature type="compositionally biased region" description="Pro residues" evidence="1">
    <location>
        <begin position="214"/>
        <end position="241"/>
    </location>
</feature>
<organism evidence="2 3">
    <name type="scientific">Calocera cornea HHB12733</name>
    <dbReference type="NCBI Taxonomy" id="1353952"/>
    <lineage>
        <taxon>Eukaryota</taxon>
        <taxon>Fungi</taxon>
        <taxon>Dikarya</taxon>
        <taxon>Basidiomycota</taxon>
        <taxon>Agaricomycotina</taxon>
        <taxon>Dacrymycetes</taxon>
        <taxon>Dacrymycetales</taxon>
        <taxon>Dacrymycetaceae</taxon>
        <taxon>Calocera</taxon>
    </lineage>
</organism>
<proteinExistence type="predicted"/>
<feature type="region of interest" description="Disordered" evidence="1">
    <location>
        <begin position="195"/>
        <end position="241"/>
    </location>
</feature>
<evidence type="ECO:0000313" key="2">
    <source>
        <dbReference type="EMBL" id="KZT55487.1"/>
    </source>
</evidence>
<gene>
    <name evidence="2" type="ORF">CALCODRAFT_498611</name>
</gene>
<evidence type="ECO:0000256" key="1">
    <source>
        <dbReference type="SAM" id="MobiDB-lite"/>
    </source>
</evidence>
<sequence length="241" mass="25495">MTRSTVIIIGPAMDYFTNKRKSSALPALPLSAKALSYSSFGTTESSALPTPNAPVTARPESTLPVLDIPKHTSHASSLFSAGPASIWDVQSLAYAPDSAISRVPPTPLPSTFPIITPIEVKSSYIEQLETPIQGPSLAAGLAEMGVVATPVSVYASPIRTVSLQSLPPGKPQLSRLTIPEPIIMAKRRTPVVAIPPNLDRLEEEESEQALSPLRSPPRPLPRIPAPPPPPQGPLPPPPGWT</sequence>
<dbReference type="OrthoDB" id="10486808at2759"/>
<dbReference type="EMBL" id="KV423994">
    <property type="protein sequence ID" value="KZT55487.1"/>
    <property type="molecule type" value="Genomic_DNA"/>
</dbReference>
<dbReference type="Proteomes" id="UP000076842">
    <property type="component" value="Unassembled WGS sequence"/>
</dbReference>